<proteinExistence type="predicted"/>
<feature type="domain" description="Putative restriction endonuclease" evidence="2">
    <location>
        <begin position="29"/>
        <end position="198"/>
    </location>
</feature>
<dbReference type="PANTHER" id="PTHR35400:SF3">
    <property type="entry name" value="SLL1072 PROTEIN"/>
    <property type="match status" value="1"/>
</dbReference>
<dbReference type="KEGG" id="slw:BRW62_09155"/>
<accession>A0A2D2Q2Z0</accession>
<dbReference type="SUPFAM" id="SSF52980">
    <property type="entry name" value="Restriction endonuclease-like"/>
    <property type="match status" value="1"/>
</dbReference>
<evidence type="ECO:0000256" key="1">
    <source>
        <dbReference type="SAM" id="MobiDB-lite"/>
    </source>
</evidence>
<protein>
    <recommendedName>
        <fullName evidence="2">Putative restriction endonuclease domain-containing protein</fullName>
    </recommendedName>
</protein>
<feature type="region of interest" description="Disordered" evidence="1">
    <location>
        <begin position="1"/>
        <end position="21"/>
    </location>
</feature>
<reference evidence="3 4" key="1">
    <citation type="submission" date="2016-11" db="EMBL/GenBank/DDBJ databases">
        <title>Complete genome sequence of thermophilic cyanobacteria strain Synechococcus sp. PCC6715.</title>
        <authorList>
            <person name="Tang J."/>
            <person name="Daroch M."/>
            <person name="Liang Y."/>
            <person name="Jiang D."/>
            <person name="Shah M."/>
        </authorList>
    </citation>
    <scope>NUCLEOTIDE SEQUENCE [LARGE SCALE GENOMIC DNA]</scope>
    <source>
        <strain evidence="3 4">PCC 6715</strain>
    </source>
</reference>
<name>A0A2D2Q2Z0_PARLV</name>
<reference evidence="4" key="2">
    <citation type="journal article" date="2022" name="Front. Microbiol.">
        <title>Comparative Genomic Analysis Revealed Distinct Molecular Components and Organization of CO2-Concentrating Mechanism in Thermophilic Cyanobacteria.</title>
        <authorList>
            <person name="Tang J."/>
            <person name="Zhou H."/>
            <person name="Yao D."/>
            <person name="Riaz S."/>
            <person name="You D."/>
            <person name="Klepacz-Smolka A."/>
            <person name="Daroch M."/>
        </authorList>
    </citation>
    <scope>NUCLEOTIDE SEQUENCE [LARGE SCALE GENOMIC DNA]</scope>
    <source>
        <strain evidence="4">PCC 6715</strain>
    </source>
</reference>
<dbReference type="Gene3D" id="3.90.1570.10">
    <property type="entry name" value="tt1808, chain A"/>
    <property type="match status" value="1"/>
</dbReference>
<dbReference type="InterPro" id="IPR012296">
    <property type="entry name" value="Nuclease_put_TT1808"/>
</dbReference>
<evidence type="ECO:0000313" key="4">
    <source>
        <dbReference type="Proteomes" id="UP000231057"/>
    </source>
</evidence>
<keyword evidence="4" id="KW-1185">Reference proteome</keyword>
<sequence>MNRSLSHTTPPHPTLPPLENGDALTRWEFEQRYAAMPQVKKAELIEGIVYMASPPGFESHAEPHANLIGWLWSYKVSTPGTRLGDNSTVRLDLDNELQPDAILLIDPRAGGQTRFSTDGYIEGAPELVIEIAASSATIDLRDKKRAYRRNGVQEYLVWQVLDRKLDWFHLQNGDYIPLQPDSAGILRSPMFPGLWLALPALLAGDMVLVLATLQQGLQTPEHHAFVQQLREQIPQDFAQRSPETPQETV</sequence>
<gene>
    <name evidence="3" type="ORF">BRW62_09155</name>
</gene>
<dbReference type="Proteomes" id="UP000231057">
    <property type="component" value="Chromosome"/>
</dbReference>
<dbReference type="EMBL" id="CP018092">
    <property type="protein sequence ID" value="ATS18883.1"/>
    <property type="molecule type" value="Genomic_DNA"/>
</dbReference>
<dbReference type="OrthoDB" id="449656at2"/>
<dbReference type="Pfam" id="PF05685">
    <property type="entry name" value="Uma2"/>
    <property type="match status" value="1"/>
</dbReference>
<evidence type="ECO:0000259" key="2">
    <source>
        <dbReference type="Pfam" id="PF05685"/>
    </source>
</evidence>
<dbReference type="InterPro" id="IPR011335">
    <property type="entry name" value="Restrct_endonuc-II-like"/>
</dbReference>
<evidence type="ECO:0000313" key="3">
    <source>
        <dbReference type="EMBL" id="ATS18883.1"/>
    </source>
</evidence>
<dbReference type="AlphaFoldDB" id="A0A2D2Q2Z0"/>
<dbReference type="PANTHER" id="PTHR35400">
    <property type="entry name" value="SLR1083 PROTEIN"/>
    <property type="match status" value="1"/>
</dbReference>
<dbReference type="InterPro" id="IPR008538">
    <property type="entry name" value="Uma2"/>
</dbReference>
<dbReference type="CDD" id="cd06260">
    <property type="entry name" value="DUF820-like"/>
    <property type="match status" value="1"/>
</dbReference>
<dbReference type="RefSeq" id="WP_099799221.1">
    <property type="nucleotide sequence ID" value="NZ_CP018092.1"/>
</dbReference>
<organism evidence="3 4">
    <name type="scientific">Parathermosynechococcus lividus PCC 6715</name>
    <dbReference type="NCBI Taxonomy" id="1917166"/>
    <lineage>
        <taxon>Bacteria</taxon>
        <taxon>Bacillati</taxon>
        <taxon>Cyanobacteriota</taxon>
        <taxon>Cyanophyceae</taxon>
        <taxon>Acaryochloridales</taxon>
        <taxon>Thermosynechococcaceae</taxon>
        <taxon>Parathermosynechococcus</taxon>
    </lineage>
</organism>